<comment type="subcellular location">
    <subcellularLocation>
        <location evidence="1">Membrane</location>
        <topology evidence="1">Multi-pass membrane protein</topology>
    </subcellularLocation>
</comment>
<feature type="transmembrane region" description="Helical" evidence="6">
    <location>
        <begin position="48"/>
        <end position="70"/>
    </location>
</feature>
<dbReference type="InterPro" id="IPR030191">
    <property type="entry name" value="CodB"/>
</dbReference>
<organism evidence="7 8">
    <name type="scientific">Acidiphilium acidophilum</name>
    <name type="common">Thiobacillus acidophilus</name>
    <dbReference type="NCBI Taxonomy" id="76588"/>
    <lineage>
        <taxon>Bacteria</taxon>
        <taxon>Pseudomonadati</taxon>
        <taxon>Pseudomonadota</taxon>
        <taxon>Alphaproteobacteria</taxon>
        <taxon>Acetobacterales</taxon>
        <taxon>Acidocellaceae</taxon>
        <taxon>Acidiphilium</taxon>
    </lineage>
</organism>
<feature type="transmembrane region" description="Helical" evidence="6">
    <location>
        <begin position="20"/>
        <end position="42"/>
    </location>
</feature>
<keyword evidence="4 6" id="KW-1133">Transmembrane helix</keyword>
<name>A0AAW9DUZ6_ACIAO</name>
<feature type="transmembrane region" description="Helical" evidence="6">
    <location>
        <begin position="341"/>
        <end position="363"/>
    </location>
</feature>
<evidence type="ECO:0000256" key="4">
    <source>
        <dbReference type="ARBA" id="ARBA00022989"/>
    </source>
</evidence>
<dbReference type="GO" id="GO:0015209">
    <property type="term" value="F:cytosine transmembrane transporter activity"/>
    <property type="evidence" value="ECO:0007669"/>
    <property type="project" value="InterPro"/>
</dbReference>
<feature type="transmembrane region" description="Helical" evidence="6">
    <location>
        <begin position="91"/>
        <end position="110"/>
    </location>
</feature>
<feature type="transmembrane region" description="Helical" evidence="6">
    <location>
        <begin position="312"/>
        <end position="335"/>
    </location>
</feature>
<feature type="transmembrane region" description="Helical" evidence="6">
    <location>
        <begin position="125"/>
        <end position="143"/>
    </location>
</feature>
<reference evidence="7 8" key="1">
    <citation type="submission" date="2023-11" db="EMBL/GenBank/DDBJ databases">
        <title>MicrobeMod: A computational toolkit for identifying prokaryotic methylation and restriction-modification with nanopore sequencing.</title>
        <authorList>
            <person name="Crits-Christoph A."/>
            <person name="Kang S.C."/>
            <person name="Lee H."/>
            <person name="Ostrov N."/>
        </authorList>
    </citation>
    <scope>NUCLEOTIDE SEQUENCE [LARGE SCALE GENOMIC DNA]</scope>
    <source>
        <strain evidence="7 8">DSMZ 700</strain>
    </source>
</reference>
<dbReference type="Pfam" id="PF02133">
    <property type="entry name" value="Transp_cyt_pur"/>
    <property type="match status" value="1"/>
</dbReference>
<dbReference type="Gene3D" id="1.10.4160.10">
    <property type="entry name" value="Hydantoin permease"/>
    <property type="match status" value="1"/>
</dbReference>
<keyword evidence="3 6" id="KW-0812">Transmembrane</keyword>
<evidence type="ECO:0000256" key="5">
    <source>
        <dbReference type="ARBA" id="ARBA00023136"/>
    </source>
</evidence>
<accession>A0AAW9DUZ6</accession>
<keyword evidence="5 6" id="KW-0472">Membrane</keyword>
<dbReference type="AlphaFoldDB" id="A0AAW9DUZ6"/>
<dbReference type="PANTHER" id="PTHR30569">
    <property type="entry name" value="CYTOSINE TRANSPORTER CODB"/>
    <property type="match status" value="1"/>
</dbReference>
<comment type="caution">
    <text evidence="7">The sequence shown here is derived from an EMBL/GenBank/DDBJ whole genome shotgun (WGS) entry which is preliminary data.</text>
</comment>
<gene>
    <name evidence="7" type="ORF">SIL87_17280</name>
</gene>
<evidence type="ECO:0000313" key="7">
    <source>
        <dbReference type="EMBL" id="MDX5932513.1"/>
    </source>
</evidence>
<dbReference type="PANTHER" id="PTHR30569:SF0">
    <property type="entry name" value="CYTOSINE PERMEASE"/>
    <property type="match status" value="1"/>
</dbReference>
<feature type="transmembrane region" description="Helical" evidence="6">
    <location>
        <begin position="375"/>
        <end position="393"/>
    </location>
</feature>
<feature type="transmembrane region" description="Helical" evidence="6">
    <location>
        <begin position="192"/>
        <end position="211"/>
    </location>
</feature>
<feature type="transmembrane region" description="Helical" evidence="6">
    <location>
        <begin position="267"/>
        <end position="287"/>
    </location>
</feature>
<dbReference type="RefSeq" id="WP_319615368.1">
    <property type="nucleotide sequence ID" value="NZ_JAWXYB010000018.1"/>
</dbReference>
<evidence type="ECO:0000256" key="2">
    <source>
        <dbReference type="ARBA" id="ARBA00008974"/>
    </source>
</evidence>
<dbReference type="InterPro" id="IPR001248">
    <property type="entry name" value="Pur-cyt_permease"/>
</dbReference>
<feature type="transmembrane region" description="Helical" evidence="6">
    <location>
        <begin position="399"/>
        <end position="420"/>
    </location>
</feature>
<keyword evidence="8" id="KW-1185">Reference proteome</keyword>
<proteinExistence type="inferred from homology"/>
<dbReference type="Proteomes" id="UP001279553">
    <property type="component" value="Unassembled WGS sequence"/>
</dbReference>
<sequence length="437" mass="46176">MSHKEYTAGQISEHEGLSTFKLGMVWAGFPFIIAITITGSVFASKSSLLTAVSAIGIGSLIMFVYVGLLGEIGWRERRSFSQIAQMIFGDVGYLFVAGLLSFLVLGWFTINTAMPAEIFATSFGVPYYLVATILGIAFVLVTARGIIGMNVISNFSVPLFFALILIAFAMLADRGNAGAHPHYTTVGDHSLTFQEILAGVLASFADSGTLAPDFNRWATSRRASWISVFAAFPLGFGIAMLAGVGFTAMLAMHGLGIADPFQSANPIGYLVGLGGVFAVFAVLVAIINQGSNATHCLYNSALGFSKLFRQRYLVTTAIVGTIGVIIAATGVWAFLLDWLEIIGVLVPPIGAVVIVASYSGYLARRSSGELSGMAVAPWLSLGTGWVCGLIVNYSAAVRYLPVPIVSFVAAAMAMGVLASVKGGQRRLTTSTLILDEE</sequence>
<dbReference type="GO" id="GO:0005886">
    <property type="term" value="C:plasma membrane"/>
    <property type="evidence" value="ECO:0007669"/>
    <property type="project" value="TreeGrafter"/>
</dbReference>
<evidence type="ECO:0000256" key="1">
    <source>
        <dbReference type="ARBA" id="ARBA00004141"/>
    </source>
</evidence>
<evidence type="ECO:0000256" key="6">
    <source>
        <dbReference type="SAM" id="Phobius"/>
    </source>
</evidence>
<evidence type="ECO:0000256" key="3">
    <source>
        <dbReference type="ARBA" id="ARBA00022692"/>
    </source>
</evidence>
<feature type="transmembrane region" description="Helical" evidence="6">
    <location>
        <begin position="155"/>
        <end position="172"/>
    </location>
</feature>
<evidence type="ECO:0000313" key="8">
    <source>
        <dbReference type="Proteomes" id="UP001279553"/>
    </source>
</evidence>
<dbReference type="EMBL" id="JAWXYB010000018">
    <property type="protein sequence ID" value="MDX5932513.1"/>
    <property type="molecule type" value="Genomic_DNA"/>
</dbReference>
<feature type="transmembrane region" description="Helical" evidence="6">
    <location>
        <begin position="223"/>
        <end position="247"/>
    </location>
</feature>
<comment type="similarity">
    <text evidence="2">Belongs to the purine-cytosine permease (2.A.39) family.</text>
</comment>
<protein>
    <submittedName>
        <fullName evidence="7">Cytosine permease</fullName>
    </submittedName>
</protein>